<keyword evidence="1" id="KW-1133">Transmembrane helix</keyword>
<accession>A0A9D1Q569</accession>
<name>A0A9D1Q569_9GAMM</name>
<organism evidence="2 3">
    <name type="scientific">Candidatus Ignatzschineria merdigallinarum</name>
    <dbReference type="NCBI Taxonomy" id="2838621"/>
    <lineage>
        <taxon>Bacteria</taxon>
        <taxon>Pseudomonadati</taxon>
        <taxon>Pseudomonadota</taxon>
        <taxon>Gammaproteobacteria</taxon>
        <taxon>Cardiobacteriales</taxon>
        <taxon>Ignatzschineriaceae</taxon>
        <taxon>Ignatzschineria</taxon>
    </lineage>
</organism>
<dbReference type="AlphaFoldDB" id="A0A9D1Q569"/>
<proteinExistence type="predicted"/>
<feature type="transmembrane region" description="Helical" evidence="1">
    <location>
        <begin position="6"/>
        <end position="25"/>
    </location>
</feature>
<dbReference type="EMBL" id="DXHP01000127">
    <property type="protein sequence ID" value="HIW06817.1"/>
    <property type="molecule type" value="Genomic_DNA"/>
</dbReference>
<reference evidence="2" key="2">
    <citation type="submission" date="2021-04" db="EMBL/GenBank/DDBJ databases">
        <authorList>
            <person name="Gilroy R."/>
        </authorList>
    </citation>
    <scope>NUCLEOTIDE SEQUENCE</scope>
    <source>
        <strain evidence="2">CHK160-9182</strain>
    </source>
</reference>
<protein>
    <submittedName>
        <fullName evidence="2">Uncharacterized protein</fullName>
    </submittedName>
</protein>
<dbReference type="Proteomes" id="UP000823934">
    <property type="component" value="Unassembled WGS sequence"/>
</dbReference>
<evidence type="ECO:0000256" key="1">
    <source>
        <dbReference type="SAM" id="Phobius"/>
    </source>
</evidence>
<gene>
    <name evidence="2" type="ORF">H9889_05775</name>
</gene>
<reference evidence="2" key="1">
    <citation type="journal article" date="2021" name="PeerJ">
        <title>Extensive microbial diversity within the chicken gut microbiome revealed by metagenomics and culture.</title>
        <authorList>
            <person name="Gilroy R."/>
            <person name="Ravi A."/>
            <person name="Getino M."/>
            <person name="Pursley I."/>
            <person name="Horton D.L."/>
            <person name="Alikhan N.F."/>
            <person name="Baker D."/>
            <person name="Gharbi K."/>
            <person name="Hall N."/>
            <person name="Watson M."/>
            <person name="Adriaenssens E.M."/>
            <person name="Foster-Nyarko E."/>
            <person name="Jarju S."/>
            <person name="Secka A."/>
            <person name="Antonio M."/>
            <person name="Oren A."/>
            <person name="Chaudhuri R.R."/>
            <person name="La Ragione R."/>
            <person name="Hildebrand F."/>
            <person name="Pallen M.J."/>
        </authorList>
    </citation>
    <scope>NUCLEOTIDE SEQUENCE</scope>
    <source>
        <strain evidence="2">CHK160-9182</strain>
    </source>
</reference>
<sequence length="185" mass="21671">MTIRKWGISALLLIGILSLALFLIYKKVTAPLLPTFTIEIVDQEAIDSDLQINLVLSNFAVNGEIYRQSYTLLYEGIIYPTDRLQDFPIWEVFIRYGDQFAYVGQENIFFAPDRSHPRARFDRYAKLAFSPQIINHQIKTIFQQFHNGEEKLYSESVIDLSSTYDYPRYPYDNETILSDFTKIHH</sequence>
<evidence type="ECO:0000313" key="2">
    <source>
        <dbReference type="EMBL" id="HIW06817.1"/>
    </source>
</evidence>
<keyword evidence="1" id="KW-0472">Membrane</keyword>
<comment type="caution">
    <text evidence="2">The sequence shown here is derived from an EMBL/GenBank/DDBJ whole genome shotgun (WGS) entry which is preliminary data.</text>
</comment>
<keyword evidence="1" id="KW-0812">Transmembrane</keyword>
<evidence type="ECO:0000313" key="3">
    <source>
        <dbReference type="Proteomes" id="UP000823934"/>
    </source>
</evidence>